<organism evidence="1 2">
    <name type="scientific">Gloeophyllum trabeum (strain ATCC 11539 / FP-39264 / Madison 617)</name>
    <name type="common">Brown rot fungus</name>
    <dbReference type="NCBI Taxonomy" id="670483"/>
    <lineage>
        <taxon>Eukaryota</taxon>
        <taxon>Fungi</taxon>
        <taxon>Dikarya</taxon>
        <taxon>Basidiomycota</taxon>
        <taxon>Agaricomycotina</taxon>
        <taxon>Agaricomycetes</taxon>
        <taxon>Gloeophyllales</taxon>
        <taxon>Gloeophyllaceae</taxon>
        <taxon>Gloeophyllum</taxon>
    </lineage>
</organism>
<accession>S7RTH6</accession>
<dbReference type="HOGENOM" id="CLU_477327_0_0_1"/>
<evidence type="ECO:0000313" key="2">
    <source>
        <dbReference type="Proteomes" id="UP000030669"/>
    </source>
</evidence>
<dbReference type="Proteomes" id="UP000030669">
    <property type="component" value="Unassembled WGS sequence"/>
</dbReference>
<name>S7RTH6_GLOTA</name>
<dbReference type="STRING" id="670483.S7RTH6"/>
<dbReference type="OrthoDB" id="1638493at2759"/>
<sequence length="532" mass="58468">MSVSLSIHPFSDSLELYGHPDPSSAYSLSGHVSISLASTSSLFERRRAVRLLLQSLTITFEGQTELITTETGYSGMRLCSITRELAPSDPIELSNEGQEDSEAPCFWNVIFNIQVPGWLPPSERFGDISESEEAGTSYALYATAKFANVFEPSADQSWLLSTLCSSFRSKPRVVSADRCPIFIRRFMPAPSMPSSSTSLFPLASFANEPLANLPEECPDSSSIPLNVLSKIQVVASVPNHIDVDEGSIPLTLRLRARDLPEDVAARLRLTKFTADVEQTEKFRISPSSEYTAQFPLPPQSEQPPYKSLRSCHPMGALYDLGFATDGPRRSVSRSFSVLSPEHSGSFTLSGGEHVFSESDRGDGSLSSWWSIQTEVPLGMSDEDKTKKHWGGPRRLRPTAQTPLFDVRHKLHLVLAYTYDLDQNQAKPKRAEARVKFCIPLDFVRVEPQAALYTPPLSPASSVSSVCSLTTSLSMTSIPYTSTLPPYSQLYDCNGERKIDYSTPLPLYTPSPVSPFFGDGDDIPPAGSIKDAD</sequence>
<evidence type="ECO:0008006" key="3">
    <source>
        <dbReference type="Google" id="ProtNLM"/>
    </source>
</evidence>
<dbReference type="OMA" id="HEVCISL"/>
<reference evidence="1 2" key="1">
    <citation type="journal article" date="2012" name="Science">
        <title>The Paleozoic origin of enzymatic lignin decomposition reconstructed from 31 fungal genomes.</title>
        <authorList>
            <person name="Floudas D."/>
            <person name="Binder M."/>
            <person name="Riley R."/>
            <person name="Barry K."/>
            <person name="Blanchette R.A."/>
            <person name="Henrissat B."/>
            <person name="Martinez A.T."/>
            <person name="Otillar R."/>
            <person name="Spatafora J.W."/>
            <person name="Yadav J.S."/>
            <person name="Aerts A."/>
            <person name="Benoit I."/>
            <person name="Boyd A."/>
            <person name="Carlson A."/>
            <person name="Copeland A."/>
            <person name="Coutinho P.M."/>
            <person name="de Vries R.P."/>
            <person name="Ferreira P."/>
            <person name="Findley K."/>
            <person name="Foster B."/>
            <person name="Gaskell J."/>
            <person name="Glotzer D."/>
            <person name="Gorecki P."/>
            <person name="Heitman J."/>
            <person name="Hesse C."/>
            <person name="Hori C."/>
            <person name="Igarashi K."/>
            <person name="Jurgens J.A."/>
            <person name="Kallen N."/>
            <person name="Kersten P."/>
            <person name="Kohler A."/>
            <person name="Kuees U."/>
            <person name="Kumar T.K.A."/>
            <person name="Kuo A."/>
            <person name="LaButti K."/>
            <person name="Larrondo L.F."/>
            <person name="Lindquist E."/>
            <person name="Ling A."/>
            <person name="Lombard V."/>
            <person name="Lucas S."/>
            <person name="Lundell T."/>
            <person name="Martin R."/>
            <person name="McLaughlin D.J."/>
            <person name="Morgenstern I."/>
            <person name="Morin E."/>
            <person name="Murat C."/>
            <person name="Nagy L.G."/>
            <person name="Nolan M."/>
            <person name="Ohm R.A."/>
            <person name="Patyshakuliyeva A."/>
            <person name="Rokas A."/>
            <person name="Ruiz-Duenas F.J."/>
            <person name="Sabat G."/>
            <person name="Salamov A."/>
            <person name="Samejima M."/>
            <person name="Schmutz J."/>
            <person name="Slot J.C."/>
            <person name="St John F."/>
            <person name="Stenlid J."/>
            <person name="Sun H."/>
            <person name="Sun S."/>
            <person name="Syed K."/>
            <person name="Tsang A."/>
            <person name="Wiebenga A."/>
            <person name="Young D."/>
            <person name="Pisabarro A."/>
            <person name="Eastwood D.C."/>
            <person name="Martin F."/>
            <person name="Cullen D."/>
            <person name="Grigoriev I.V."/>
            <person name="Hibbett D.S."/>
        </authorList>
    </citation>
    <scope>NUCLEOTIDE SEQUENCE [LARGE SCALE GENOMIC DNA]</scope>
    <source>
        <strain evidence="1 2">ATCC 11539</strain>
    </source>
</reference>
<dbReference type="eggNOG" id="ENOG502SCST">
    <property type="taxonomic scope" value="Eukaryota"/>
</dbReference>
<dbReference type="KEGG" id="gtr:GLOTRDRAFT_103940"/>
<dbReference type="EMBL" id="KB469298">
    <property type="protein sequence ID" value="EPQ57975.1"/>
    <property type="molecule type" value="Genomic_DNA"/>
</dbReference>
<protein>
    <recommendedName>
        <fullName evidence="3">Arrestin-like N-terminal domain-containing protein</fullName>
    </recommendedName>
</protein>
<evidence type="ECO:0000313" key="1">
    <source>
        <dbReference type="EMBL" id="EPQ57975.1"/>
    </source>
</evidence>
<proteinExistence type="predicted"/>
<dbReference type="AlphaFoldDB" id="S7RTH6"/>
<keyword evidence="2" id="KW-1185">Reference proteome</keyword>
<dbReference type="RefSeq" id="XP_007863280.1">
    <property type="nucleotide sequence ID" value="XM_007865089.1"/>
</dbReference>
<gene>
    <name evidence="1" type="ORF">GLOTRDRAFT_103940</name>
</gene>
<dbReference type="GeneID" id="19298610"/>